<dbReference type="EMBL" id="JACSQL010000025">
    <property type="protein sequence ID" value="MBD7971253.1"/>
    <property type="molecule type" value="Genomic_DNA"/>
</dbReference>
<keyword evidence="1" id="KW-0472">Membrane</keyword>
<evidence type="ECO:0008006" key="4">
    <source>
        <dbReference type="Google" id="ProtNLM"/>
    </source>
</evidence>
<sequence>MKNKRRMLAIGISILFIFIVIFSVYSFQNNTSFPKLVSKQIQKEDINEIKISRIAYGTLYREEVIISESNEISSLINNLNNIELLEKYNEYIPRTEYRYDVLIQVNRQERFGITFLDEYNLEIYDAQDSNNRLNRYEIEDGYNLNRLADYFK</sequence>
<evidence type="ECO:0000256" key="1">
    <source>
        <dbReference type="SAM" id="Phobius"/>
    </source>
</evidence>
<keyword evidence="1" id="KW-0812">Transmembrane</keyword>
<feature type="transmembrane region" description="Helical" evidence="1">
    <location>
        <begin position="7"/>
        <end position="27"/>
    </location>
</feature>
<protein>
    <recommendedName>
        <fullName evidence="4">DUF4825 domain-containing protein</fullName>
    </recommendedName>
</protein>
<dbReference type="Proteomes" id="UP000608071">
    <property type="component" value="Unassembled WGS sequence"/>
</dbReference>
<keyword evidence="3" id="KW-1185">Reference proteome</keyword>
<dbReference type="RefSeq" id="WP_160037120.1">
    <property type="nucleotide sequence ID" value="NZ_JACSQL010000025.1"/>
</dbReference>
<gene>
    <name evidence="2" type="ORF">H9647_24625</name>
</gene>
<reference evidence="2 3" key="1">
    <citation type="submission" date="2020-08" db="EMBL/GenBank/DDBJ databases">
        <title>A Genomic Blueprint of the Chicken Gut Microbiome.</title>
        <authorList>
            <person name="Gilroy R."/>
            <person name="Ravi A."/>
            <person name="Getino M."/>
            <person name="Pursley I."/>
            <person name="Horton D.L."/>
            <person name="Alikhan N.-F."/>
            <person name="Baker D."/>
            <person name="Gharbi K."/>
            <person name="Hall N."/>
            <person name="Watson M."/>
            <person name="Adriaenssens E.M."/>
            <person name="Foster-Nyarko E."/>
            <person name="Jarju S."/>
            <person name="Secka A."/>
            <person name="Antonio M."/>
            <person name="Oren A."/>
            <person name="Chaudhuri R."/>
            <person name="La Ragione R.M."/>
            <person name="Hildebrand F."/>
            <person name="Pallen M.J."/>
        </authorList>
    </citation>
    <scope>NUCLEOTIDE SEQUENCE [LARGE SCALE GENOMIC DNA]</scope>
    <source>
        <strain evidence="2 3">Sa2BVA9</strain>
    </source>
</reference>
<name>A0ABR8T663_9BACL</name>
<evidence type="ECO:0000313" key="2">
    <source>
        <dbReference type="EMBL" id="MBD7971253.1"/>
    </source>
</evidence>
<evidence type="ECO:0000313" key="3">
    <source>
        <dbReference type="Proteomes" id="UP000608071"/>
    </source>
</evidence>
<comment type="caution">
    <text evidence="2">The sequence shown here is derived from an EMBL/GenBank/DDBJ whole genome shotgun (WGS) entry which is preliminary data.</text>
</comment>
<keyword evidence="1" id="KW-1133">Transmembrane helix</keyword>
<organism evidence="2 3">
    <name type="scientific">Paenibacillus gallinarum</name>
    <dbReference type="NCBI Taxonomy" id="2762232"/>
    <lineage>
        <taxon>Bacteria</taxon>
        <taxon>Bacillati</taxon>
        <taxon>Bacillota</taxon>
        <taxon>Bacilli</taxon>
        <taxon>Bacillales</taxon>
        <taxon>Paenibacillaceae</taxon>
        <taxon>Paenibacillus</taxon>
    </lineage>
</organism>
<accession>A0ABR8T663</accession>
<proteinExistence type="predicted"/>